<feature type="non-terminal residue" evidence="1">
    <location>
        <position position="1"/>
    </location>
</feature>
<keyword evidence="2" id="KW-1185">Reference proteome</keyword>
<evidence type="ECO:0000313" key="1">
    <source>
        <dbReference type="EMBL" id="MEG3185256.1"/>
    </source>
</evidence>
<evidence type="ECO:0008006" key="3">
    <source>
        <dbReference type="Google" id="ProtNLM"/>
    </source>
</evidence>
<evidence type="ECO:0000313" key="2">
    <source>
        <dbReference type="Proteomes" id="UP001355056"/>
    </source>
</evidence>
<comment type="caution">
    <text evidence="1">The sequence shown here is derived from an EMBL/GenBank/DDBJ whole genome shotgun (WGS) entry which is preliminary data.</text>
</comment>
<accession>A0ABU7Z248</accession>
<dbReference type="Proteomes" id="UP001355056">
    <property type="component" value="Unassembled WGS sequence"/>
</dbReference>
<reference evidence="1 2" key="1">
    <citation type="journal article" date="2016" name="Int. J. Syst. Evol. Microbiol.">
        <title>Lysobacter erysipheiresistens sp. nov., an antagonist of powdery mildew, isolated from tobacco-cultivated soil.</title>
        <authorList>
            <person name="Xie B."/>
            <person name="Li T."/>
            <person name="Lin X."/>
            <person name="Wang C.J."/>
            <person name="Chen Y.J."/>
            <person name="Liu W.J."/>
            <person name="Zhao Z.W."/>
        </authorList>
    </citation>
    <scope>NUCLEOTIDE SEQUENCE [LARGE SCALE GENOMIC DNA]</scope>
    <source>
        <strain evidence="1 2">RS-LYSO-3</strain>
    </source>
</reference>
<dbReference type="RefSeq" id="WP_332618382.1">
    <property type="nucleotide sequence ID" value="NZ_JAXGFP010000022.1"/>
</dbReference>
<dbReference type="EMBL" id="JAXGFP010000022">
    <property type="protein sequence ID" value="MEG3185256.1"/>
    <property type="molecule type" value="Genomic_DNA"/>
</dbReference>
<proteinExistence type="predicted"/>
<name>A0ABU7Z248_9GAMM</name>
<organism evidence="1 2">
    <name type="scientific">Novilysobacter erysipheiresistens</name>
    <dbReference type="NCBI Taxonomy" id="1749332"/>
    <lineage>
        <taxon>Bacteria</taxon>
        <taxon>Pseudomonadati</taxon>
        <taxon>Pseudomonadota</taxon>
        <taxon>Gammaproteobacteria</taxon>
        <taxon>Lysobacterales</taxon>
        <taxon>Lysobacteraceae</taxon>
        <taxon>Novilysobacter</taxon>
    </lineage>
</organism>
<gene>
    <name evidence="1" type="ORF">SNE34_14745</name>
</gene>
<sequence length="187" mass="20661">PGLRVAGRLNSGVRQQTMTILAALEQATEAIEAPYFLLPIAGRDLPIKRERVYCYELFHQLRLALRDSQLTLTGEPDKRGHPDFPPINPDFILHTPGGHEENTAVVEVECRVGLEHLIKDFRNLKTMRDRGYGTLVLLLFANSNVPWPKLAQAAREADIGLGEIAVLLHRAPGLAATREHPPAPTAA</sequence>
<protein>
    <recommendedName>
        <fullName evidence="3">Restriction endonuclease</fullName>
    </recommendedName>
</protein>